<keyword evidence="2" id="KW-1185">Reference proteome</keyword>
<dbReference type="Proteomes" id="UP000032142">
    <property type="component" value="Unassembled WGS sequence"/>
</dbReference>
<accession>A0A0B0NG47</accession>
<evidence type="ECO:0000313" key="1">
    <source>
        <dbReference type="EMBL" id="KHG10011.1"/>
    </source>
</evidence>
<evidence type="ECO:0000313" key="2">
    <source>
        <dbReference type="Proteomes" id="UP000032142"/>
    </source>
</evidence>
<dbReference type="EMBL" id="KN392919">
    <property type="protein sequence ID" value="KHG10011.1"/>
    <property type="molecule type" value="Genomic_DNA"/>
</dbReference>
<gene>
    <name evidence="1" type="ORF">F383_10821</name>
</gene>
<proteinExistence type="predicted"/>
<sequence>MFIGNRSKIAYLTFLCLQ</sequence>
<protein>
    <submittedName>
        <fullName evidence="1">Uncharacterized protein</fullName>
    </submittedName>
</protein>
<name>A0A0B0NG47_GOSAR</name>
<reference evidence="2" key="1">
    <citation type="submission" date="2014-09" db="EMBL/GenBank/DDBJ databases">
        <authorList>
            <person name="Mudge J."/>
            <person name="Ramaraj T."/>
            <person name="Lindquist I.E."/>
            <person name="Bharti A.K."/>
            <person name="Sundararajan A."/>
            <person name="Cameron C.T."/>
            <person name="Woodward J.E."/>
            <person name="May G.D."/>
            <person name="Brubaker C."/>
            <person name="Broadhvest J."/>
            <person name="Wilkins T.A."/>
        </authorList>
    </citation>
    <scope>NUCLEOTIDE SEQUENCE</scope>
    <source>
        <strain evidence="2">cv. AKA8401</strain>
    </source>
</reference>
<dbReference type="AlphaFoldDB" id="A0A0B0NG47"/>
<organism evidence="1 2">
    <name type="scientific">Gossypium arboreum</name>
    <name type="common">Tree cotton</name>
    <name type="synonym">Gossypium nanking</name>
    <dbReference type="NCBI Taxonomy" id="29729"/>
    <lineage>
        <taxon>Eukaryota</taxon>
        <taxon>Viridiplantae</taxon>
        <taxon>Streptophyta</taxon>
        <taxon>Embryophyta</taxon>
        <taxon>Tracheophyta</taxon>
        <taxon>Spermatophyta</taxon>
        <taxon>Magnoliopsida</taxon>
        <taxon>eudicotyledons</taxon>
        <taxon>Gunneridae</taxon>
        <taxon>Pentapetalae</taxon>
        <taxon>rosids</taxon>
        <taxon>malvids</taxon>
        <taxon>Malvales</taxon>
        <taxon>Malvaceae</taxon>
        <taxon>Malvoideae</taxon>
        <taxon>Gossypium</taxon>
    </lineage>
</organism>